<gene>
    <name evidence="1" type="ORF">ACFPEL_30210</name>
</gene>
<dbReference type="Proteomes" id="UP001595909">
    <property type="component" value="Unassembled WGS sequence"/>
</dbReference>
<protein>
    <recommendedName>
        <fullName evidence="3">Antibiotic biosynthesis monooxygenase</fullName>
    </recommendedName>
</protein>
<evidence type="ECO:0008006" key="3">
    <source>
        <dbReference type="Google" id="ProtNLM"/>
    </source>
</evidence>
<comment type="caution">
    <text evidence="1">The sequence shown here is derived from an EMBL/GenBank/DDBJ whole genome shotgun (WGS) entry which is preliminary data.</text>
</comment>
<keyword evidence="2" id="KW-1185">Reference proteome</keyword>
<dbReference type="EMBL" id="JBHSIM010000069">
    <property type="protein sequence ID" value="MFC4836711.1"/>
    <property type="molecule type" value="Genomic_DNA"/>
</dbReference>
<dbReference type="RefSeq" id="WP_274191794.1">
    <property type="nucleotide sequence ID" value="NZ_BAABHN010000069.1"/>
</dbReference>
<evidence type="ECO:0000313" key="1">
    <source>
        <dbReference type="EMBL" id="MFC4836711.1"/>
    </source>
</evidence>
<name>A0ABV9RR67_9PSEU</name>
<evidence type="ECO:0000313" key="2">
    <source>
        <dbReference type="Proteomes" id="UP001595909"/>
    </source>
</evidence>
<sequence length="96" mass="10577">MSWMLIATPPLRTVEQFDAVTADAGTPEGMKGRWCGRTENGDLRVVTLWTSREDAERFLSERLGPAFARLLGPEPAGRPEVLGLEVLRSWVPTPVG</sequence>
<proteinExistence type="predicted"/>
<reference evidence="2" key="1">
    <citation type="journal article" date="2019" name="Int. J. Syst. Evol. Microbiol.">
        <title>The Global Catalogue of Microorganisms (GCM) 10K type strain sequencing project: providing services to taxonomists for standard genome sequencing and annotation.</title>
        <authorList>
            <consortium name="The Broad Institute Genomics Platform"/>
            <consortium name="The Broad Institute Genome Sequencing Center for Infectious Disease"/>
            <person name="Wu L."/>
            <person name="Ma J."/>
        </authorList>
    </citation>
    <scope>NUCLEOTIDE SEQUENCE [LARGE SCALE GENOMIC DNA]</scope>
    <source>
        <strain evidence="2">CCUG 50347</strain>
    </source>
</reference>
<organism evidence="1 2">
    <name type="scientific">Actinomycetospora chibensis</name>
    <dbReference type="NCBI Taxonomy" id="663606"/>
    <lineage>
        <taxon>Bacteria</taxon>
        <taxon>Bacillati</taxon>
        <taxon>Actinomycetota</taxon>
        <taxon>Actinomycetes</taxon>
        <taxon>Pseudonocardiales</taxon>
        <taxon>Pseudonocardiaceae</taxon>
        <taxon>Actinomycetospora</taxon>
    </lineage>
</organism>
<accession>A0ABV9RR67</accession>